<keyword evidence="1" id="KW-1133">Transmembrane helix</keyword>
<reference evidence="2 3" key="1">
    <citation type="journal article" date="2021" name="Front. Microbiol.">
        <title>Comprehensive Comparative Genomics and Phenotyping of Methylobacterium Species.</title>
        <authorList>
            <person name="Alessa O."/>
            <person name="Ogura Y."/>
            <person name="Fujitani Y."/>
            <person name="Takami H."/>
            <person name="Hayashi T."/>
            <person name="Sahin N."/>
            <person name="Tani A."/>
        </authorList>
    </citation>
    <scope>NUCLEOTIDE SEQUENCE [LARGE SCALE GENOMIC DNA]</scope>
    <source>
        <strain evidence="2 3">DSM 23679</strain>
    </source>
</reference>
<name>A0ABQ4QD42_9HYPH</name>
<proteinExistence type="predicted"/>
<protein>
    <submittedName>
        <fullName evidence="2">Uncharacterized protein</fullName>
    </submittedName>
</protein>
<comment type="caution">
    <text evidence="2">The sequence shown here is derived from an EMBL/GenBank/DDBJ whole genome shotgun (WGS) entry which is preliminary data.</text>
</comment>
<gene>
    <name evidence="2" type="ORF">AFCDBAGC_0472</name>
</gene>
<dbReference type="RefSeq" id="WP_306422386.1">
    <property type="nucleotide sequence ID" value="NZ_BPQG01000006.1"/>
</dbReference>
<dbReference type="EMBL" id="BPQG01000006">
    <property type="protein sequence ID" value="GJD42634.1"/>
    <property type="molecule type" value="Genomic_DNA"/>
</dbReference>
<feature type="transmembrane region" description="Helical" evidence="1">
    <location>
        <begin position="59"/>
        <end position="80"/>
    </location>
</feature>
<evidence type="ECO:0000313" key="3">
    <source>
        <dbReference type="Proteomes" id="UP001055117"/>
    </source>
</evidence>
<organism evidence="2 3">
    <name type="scientific">Methylobacterium cerastii</name>
    <dbReference type="NCBI Taxonomy" id="932741"/>
    <lineage>
        <taxon>Bacteria</taxon>
        <taxon>Pseudomonadati</taxon>
        <taxon>Pseudomonadota</taxon>
        <taxon>Alphaproteobacteria</taxon>
        <taxon>Hyphomicrobiales</taxon>
        <taxon>Methylobacteriaceae</taxon>
        <taxon>Methylobacterium</taxon>
    </lineage>
</organism>
<keyword evidence="3" id="KW-1185">Reference proteome</keyword>
<accession>A0ABQ4QD42</accession>
<sequence>MLLLAGLWPGSLAALVLGLAVGGFTGLPARPAIPAALGVATLALAALAIAGIVPGVQGFWLESAVAILVSYLAGCALGALARRSARVRPHDPPTS</sequence>
<dbReference type="Proteomes" id="UP001055117">
    <property type="component" value="Unassembled WGS sequence"/>
</dbReference>
<keyword evidence="1" id="KW-0812">Transmembrane</keyword>
<evidence type="ECO:0000256" key="1">
    <source>
        <dbReference type="SAM" id="Phobius"/>
    </source>
</evidence>
<evidence type="ECO:0000313" key="2">
    <source>
        <dbReference type="EMBL" id="GJD42634.1"/>
    </source>
</evidence>
<feature type="transmembrane region" description="Helical" evidence="1">
    <location>
        <begin position="6"/>
        <end position="25"/>
    </location>
</feature>
<feature type="transmembrane region" description="Helical" evidence="1">
    <location>
        <begin position="32"/>
        <end position="53"/>
    </location>
</feature>
<keyword evidence="1" id="KW-0472">Membrane</keyword>